<evidence type="ECO:0000256" key="1">
    <source>
        <dbReference type="SAM" id="Phobius"/>
    </source>
</evidence>
<accession>A0AAE8VZ56</accession>
<gene>
    <name evidence="2" type="ORF">Sipo8835_29760</name>
</gene>
<keyword evidence="1" id="KW-0472">Membrane</keyword>
<organism evidence="2 3">
    <name type="scientific">Streptomyces ipomoeae</name>
    <dbReference type="NCBI Taxonomy" id="103232"/>
    <lineage>
        <taxon>Bacteria</taxon>
        <taxon>Bacillati</taxon>
        <taxon>Actinomycetota</taxon>
        <taxon>Actinomycetes</taxon>
        <taxon>Kitasatosporales</taxon>
        <taxon>Streptomycetaceae</taxon>
        <taxon>Streptomyces</taxon>
    </lineage>
</organism>
<reference evidence="2 3" key="1">
    <citation type="submission" date="2019-03" db="EMBL/GenBank/DDBJ databases">
        <title>Comparative genomic analyses of the sweetpotato soil rot pathogen, Streptomyces ipomoeae.</title>
        <authorList>
            <person name="Ruschel Soares N."/>
            <person name="Badger J.H."/>
            <person name="Huguet-Tapia J.C."/>
            <person name="Clark C.A."/>
            <person name="Pettis G.S."/>
        </authorList>
    </citation>
    <scope>NUCLEOTIDE SEQUENCE [LARGE SCALE GENOMIC DNA]</scope>
    <source>
        <strain evidence="2 3">88-35</strain>
    </source>
</reference>
<feature type="transmembrane region" description="Helical" evidence="1">
    <location>
        <begin position="156"/>
        <end position="177"/>
    </location>
</feature>
<name>A0AAE8VZ56_9ACTN</name>
<dbReference type="EMBL" id="SPAZ01000237">
    <property type="protein sequence ID" value="TQE26519.1"/>
    <property type="molecule type" value="Genomic_DNA"/>
</dbReference>
<keyword evidence="1" id="KW-1133">Transmembrane helix</keyword>
<evidence type="ECO:0008006" key="4">
    <source>
        <dbReference type="Google" id="ProtNLM"/>
    </source>
</evidence>
<evidence type="ECO:0000313" key="2">
    <source>
        <dbReference type="EMBL" id="TQE26519.1"/>
    </source>
</evidence>
<keyword evidence="1" id="KW-0812">Transmembrane</keyword>
<sequence>MPSAGGSGGGEAVRKGAEPSAVSMAVLSVEGALACAVLFVVGYDARLGPGGDGGALATLVLAPLLLLLVLFAGTVLTVAYVLPALMLAHWTGRQLTGRTGWWWVPPAATLWVLPILAVPSWHLPALALYATVLPPALAAHFTLVRANEGRPVQPCGAILTWGGLAVVCVMVVGGVMVA</sequence>
<feature type="transmembrane region" description="Helical" evidence="1">
    <location>
        <begin position="126"/>
        <end position="144"/>
    </location>
</feature>
<feature type="transmembrane region" description="Helical" evidence="1">
    <location>
        <begin position="100"/>
        <end position="120"/>
    </location>
</feature>
<dbReference type="AlphaFoldDB" id="A0AAE8VZ56"/>
<protein>
    <recommendedName>
        <fullName evidence="4">Yip1 domain-containing protein</fullName>
    </recommendedName>
</protein>
<comment type="caution">
    <text evidence="2">The sequence shown here is derived from an EMBL/GenBank/DDBJ whole genome shotgun (WGS) entry which is preliminary data.</text>
</comment>
<proteinExistence type="predicted"/>
<evidence type="ECO:0000313" key="3">
    <source>
        <dbReference type="Proteomes" id="UP000318720"/>
    </source>
</evidence>
<dbReference type="Proteomes" id="UP000318720">
    <property type="component" value="Unassembled WGS sequence"/>
</dbReference>
<feature type="transmembrane region" description="Helical" evidence="1">
    <location>
        <begin position="55"/>
        <end position="88"/>
    </location>
</feature>
<feature type="transmembrane region" description="Helical" evidence="1">
    <location>
        <begin position="21"/>
        <end position="43"/>
    </location>
</feature>